<name>A0AAN9SCE7_PSOTE</name>
<comment type="similarity">
    <text evidence="1">Belongs to the leguminous lectin family.</text>
</comment>
<dbReference type="Gene3D" id="3.30.200.20">
    <property type="entry name" value="Phosphorylase Kinase, domain 1"/>
    <property type="match status" value="1"/>
</dbReference>
<dbReference type="Gene3D" id="2.60.120.200">
    <property type="match status" value="1"/>
</dbReference>
<dbReference type="GO" id="GO:0030246">
    <property type="term" value="F:carbohydrate binding"/>
    <property type="evidence" value="ECO:0007669"/>
    <property type="project" value="UniProtKB-KW"/>
</dbReference>
<dbReference type="InterPro" id="IPR013320">
    <property type="entry name" value="ConA-like_dom_sf"/>
</dbReference>
<feature type="domain" description="Legume lectin" evidence="4">
    <location>
        <begin position="28"/>
        <end position="270"/>
    </location>
</feature>
<organism evidence="5 6">
    <name type="scientific">Psophocarpus tetragonolobus</name>
    <name type="common">Winged bean</name>
    <name type="synonym">Dolichos tetragonolobus</name>
    <dbReference type="NCBI Taxonomy" id="3891"/>
    <lineage>
        <taxon>Eukaryota</taxon>
        <taxon>Viridiplantae</taxon>
        <taxon>Streptophyta</taxon>
        <taxon>Embryophyta</taxon>
        <taxon>Tracheophyta</taxon>
        <taxon>Spermatophyta</taxon>
        <taxon>Magnoliopsida</taxon>
        <taxon>eudicotyledons</taxon>
        <taxon>Gunneridae</taxon>
        <taxon>Pentapetalae</taxon>
        <taxon>rosids</taxon>
        <taxon>fabids</taxon>
        <taxon>Fabales</taxon>
        <taxon>Fabaceae</taxon>
        <taxon>Papilionoideae</taxon>
        <taxon>50 kb inversion clade</taxon>
        <taxon>NPAAA clade</taxon>
        <taxon>indigoferoid/millettioid clade</taxon>
        <taxon>Phaseoleae</taxon>
        <taxon>Psophocarpus</taxon>
    </lineage>
</organism>
<feature type="transmembrane region" description="Helical" evidence="3">
    <location>
        <begin position="273"/>
        <end position="295"/>
    </location>
</feature>
<dbReference type="Proteomes" id="UP001386955">
    <property type="component" value="Unassembled WGS sequence"/>
</dbReference>
<keyword evidence="6" id="KW-1185">Reference proteome</keyword>
<evidence type="ECO:0000256" key="3">
    <source>
        <dbReference type="SAM" id="Phobius"/>
    </source>
</evidence>
<dbReference type="AlphaFoldDB" id="A0AAN9SCE7"/>
<evidence type="ECO:0000259" key="4">
    <source>
        <dbReference type="Pfam" id="PF00139"/>
    </source>
</evidence>
<evidence type="ECO:0000313" key="5">
    <source>
        <dbReference type="EMBL" id="KAK7392789.1"/>
    </source>
</evidence>
<dbReference type="CDD" id="cd06899">
    <property type="entry name" value="lectin_legume_LecRK_Arcelin_ConA"/>
    <property type="match status" value="1"/>
</dbReference>
<dbReference type="EMBL" id="JAYMYS010000005">
    <property type="protein sequence ID" value="KAK7392789.1"/>
    <property type="molecule type" value="Genomic_DNA"/>
</dbReference>
<keyword evidence="2" id="KW-0430">Lectin</keyword>
<gene>
    <name evidence="5" type="ORF">VNO78_21237</name>
</gene>
<dbReference type="SUPFAM" id="SSF49899">
    <property type="entry name" value="Concanavalin A-like lectins/glucanases"/>
    <property type="match status" value="1"/>
</dbReference>
<sequence length="400" mass="44251">MNLLCLIRYQLAATIFIMVTLSTKVTSLYFSFPSFKPNDEAHLLLNENSKIYLDSIQVTPDIRGPISNYSGRVFYKEQLKLWDSQRGMKASFNSSFSFNVVPQTTPGGEGFAFILADDTSLQLNSGGQWLGIVNSSSIGVTNIVAVEFDTRKSYPEDVDDNHVGVDVKSINSIKQQSLGPHGVNISSGTHLAASIHFDAKEGRMTIFVSTSTDLNLRKPVLMVELDLSTLLPEDIFVGFSASTGEYTQLNAIRSWNFSSSEEHIEKNPKNLTWLWIFITLIVVGGACGLTSVCYWRKKHRKGQGVEEDLKIELEIITSSNAPHKFQLKELVSATRNFQLSNKLGQGGFGMVLIGEAAPPFVPLEKPAFTWPATFPVLNEGLNFQVTVSQNEPITELNSGR</sequence>
<evidence type="ECO:0000256" key="2">
    <source>
        <dbReference type="ARBA" id="ARBA00022734"/>
    </source>
</evidence>
<proteinExistence type="inferred from homology"/>
<accession>A0AAN9SCE7</accession>
<dbReference type="InterPro" id="IPR019825">
    <property type="entry name" value="Lectin_legB_Mn/Ca_BS"/>
</dbReference>
<comment type="caution">
    <text evidence="5">The sequence shown here is derived from an EMBL/GenBank/DDBJ whole genome shotgun (WGS) entry which is preliminary data.</text>
</comment>
<dbReference type="InterPro" id="IPR050258">
    <property type="entry name" value="Leguminous_Lectin"/>
</dbReference>
<evidence type="ECO:0000313" key="6">
    <source>
        <dbReference type="Proteomes" id="UP001386955"/>
    </source>
</evidence>
<keyword evidence="3" id="KW-0812">Transmembrane</keyword>
<keyword evidence="3" id="KW-1133">Transmembrane helix</keyword>
<evidence type="ECO:0000256" key="1">
    <source>
        <dbReference type="ARBA" id="ARBA00007606"/>
    </source>
</evidence>
<dbReference type="PROSITE" id="PS00307">
    <property type="entry name" value="LECTIN_LEGUME_BETA"/>
    <property type="match status" value="1"/>
</dbReference>
<dbReference type="InterPro" id="IPR001220">
    <property type="entry name" value="Legume_lectin_dom"/>
</dbReference>
<dbReference type="PANTHER" id="PTHR32401">
    <property type="entry name" value="CONCANAVALIN A-LIKE LECTIN FAMILY PROTEIN"/>
    <property type="match status" value="1"/>
</dbReference>
<protein>
    <recommendedName>
        <fullName evidence="4">Legume lectin domain-containing protein</fullName>
    </recommendedName>
</protein>
<dbReference type="PANTHER" id="PTHR32401:SF53">
    <property type="entry name" value="LEGUME LECTIN DOMAIN-CONTAINING PROTEIN"/>
    <property type="match status" value="1"/>
</dbReference>
<dbReference type="Pfam" id="PF00139">
    <property type="entry name" value="Lectin_legB"/>
    <property type="match status" value="1"/>
</dbReference>
<reference evidence="5 6" key="1">
    <citation type="submission" date="2024-01" db="EMBL/GenBank/DDBJ databases">
        <title>The genomes of 5 underutilized Papilionoideae crops provide insights into root nodulation and disease resistanc.</title>
        <authorList>
            <person name="Jiang F."/>
        </authorList>
    </citation>
    <scope>NUCLEOTIDE SEQUENCE [LARGE SCALE GENOMIC DNA]</scope>
    <source>
        <strain evidence="5">DUOXIRENSHENG_FW03</strain>
        <tissue evidence="5">Leaves</tissue>
    </source>
</reference>
<keyword evidence="3" id="KW-0472">Membrane</keyword>
<dbReference type="FunFam" id="2.60.120.200:FF:000198">
    <property type="entry name" value="Probable L-type lectin-domain containing receptor kinase S.5"/>
    <property type="match status" value="1"/>
</dbReference>